<evidence type="ECO:0000313" key="3">
    <source>
        <dbReference type="EMBL" id="SDW60391.1"/>
    </source>
</evidence>
<name>A0A8X8IDR2_9BACT</name>
<sequence>MAISNISLLHKRLLRLMKGLMLYHCASMKKKLLFVCIENSNRSQMSQAFATIYGGDAVEAFSAGSKPSGIVNPKAIAAMKELGYDLSKHDSKSLQEVEQYAPFDAVVTMGCGDACPWMPAKQFIDWQIPDPKHLEPAEFNQIRDMIGEKVKQLIASL</sequence>
<reference evidence="3 4" key="1">
    <citation type="submission" date="2016-10" db="EMBL/GenBank/DDBJ databases">
        <authorList>
            <person name="Varghese N."/>
            <person name="Submissions S."/>
        </authorList>
    </citation>
    <scope>NUCLEOTIDE SEQUENCE [LARGE SCALE GENOMIC DNA]</scope>
    <source>
        <strain evidence="3 4">DSM 25353</strain>
    </source>
</reference>
<dbReference type="SMART" id="SM00226">
    <property type="entry name" value="LMWPc"/>
    <property type="match status" value="1"/>
</dbReference>
<comment type="caution">
    <text evidence="3">The sequence shown here is derived from an EMBL/GenBank/DDBJ whole genome shotgun (WGS) entry which is preliminary data.</text>
</comment>
<accession>A0A8X8IDR2</accession>
<feature type="domain" description="Phosphotyrosine protein phosphatase I" evidence="2">
    <location>
        <begin position="30"/>
        <end position="156"/>
    </location>
</feature>
<evidence type="ECO:0000256" key="1">
    <source>
        <dbReference type="ARBA" id="ARBA00022849"/>
    </source>
</evidence>
<dbReference type="CDD" id="cd16345">
    <property type="entry name" value="LMWP_ArsC"/>
    <property type="match status" value="1"/>
</dbReference>
<protein>
    <submittedName>
        <fullName evidence="3">Protein-tyrosine-phosphatase</fullName>
    </submittedName>
</protein>
<proteinExistence type="predicted"/>
<organism evidence="3 4">
    <name type="scientific">Hydrobacter penzbergensis</name>
    <dbReference type="NCBI Taxonomy" id="1235997"/>
    <lineage>
        <taxon>Bacteria</taxon>
        <taxon>Pseudomonadati</taxon>
        <taxon>Bacteroidota</taxon>
        <taxon>Chitinophagia</taxon>
        <taxon>Chitinophagales</taxon>
        <taxon>Chitinophagaceae</taxon>
        <taxon>Hydrobacter</taxon>
    </lineage>
</organism>
<dbReference type="SUPFAM" id="SSF52788">
    <property type="entry name" value="Phosphotyrosine protein phosphatases I"/>
    <property type="match status" value="1"/>
</dbReference>
<dbReference type="GO" id="GO:0046685">
    <property type="term" value="P:response to arsenic-containing substance"/>
    <property type="evidence" value="ECO:0007669"/>
    <property type="project" value="UniProtKB-KW"/>
</dbReference>
<dbReference type="InterPro" id="IPR023485">
    <property type="entry name" value="Ptyr_pPase"/>
</dbReference>
<dbReference type="AlphaFoldDB" id="A0A8X8IDR2"/>
<dbReference type="PANTHER" id="PTHR43428:SF1">
    <property type="entry name" value="ARSENATE REDUCTASE"/>
    <property type="match status" value="1"/>
</dbReference>
<gene>
    <name evidence="3" type="ORF">SAMN05444410_10477</name>
</gene>
<evidence type="ECO:0000313" key="4">
    <source>
        <dbReference type="Proteomes" id="UP000198711"/>
    </source>
</evidence>
<evidence type="ECO:0000259" key="2">
    <source>
        <dbReference type="SMART" id="SM00226"/>
    </source>
</evidence>
<dbReference type="InterPro" id="IPR036196">
    <property type="entry name" value="Ptyr_pPase_sf"/>
</dbReference>
<dbReference type="EMBL" id="FNNO01000004">
    <property type="protein sequence ID" value="SDW60391.1"/>
    <property type="molecule type" value="Genomic_DNA"/>
</dbReference>
<dbReference type="Pfam" id="PF01451">
    <property type="entry name" value="LMWPc"/>
    <property type="match status" value="1"/>
</dbReference>
<dbReference type="Gene3D" id="3.40.50.2300">
    <property type="match status" value="1"/>
</dbReference>
<dbReference type="PANTHER" id="PTHR43428">
    <property type="entry name" value="ARSENATE REDUCTASE"/>
    <property type="match status" value="1"/>
</dbReference>
<keyword evidence="1" id="KW-0059">Arsenical resistance</keyword>
<dbReference type="Proteomes" id="UP000198711">
    <property type="component" value="Unassembled WGS sequence"/>
</dbReference>
<keyword evidence="4" id="KW-1185">Reference proteome</keyword>